<dbReference type="RefSeq" id="WP_090074388.1">
    <property type="nucleotide sequence ID" value="NZ_FOVR01000010.1"/>
</dbReference>
<dbReference type="PROSITE" id="PS51000">
    <property type="entry name" value="HTH_DEOR_2"/>
    <property type="match status" value="1"/>
</dbReference>
<reference evidence="6 7" key="1">
    <citation type="submission" date="2016-10" db="EMBL/GenBank/DDBJ databases">
        <authorList>
            <person name="de Groot N.N."/>
        </authorList>
    </citation>
    <scope>NUCLEOTIDE SEQUENCE [LARGE SCALE GENOMIC DNA]</scope>
    <source>
        <strain evidence="6 7">CGMCC 1.9157</strain>
    </source>
</reference>
<dbReference type="Pfam" id="PF00455">
    <property type="entry name" value="DeoRC"/>
    <property type="match status" value="1"/>
</dbReference>
<dbReference type="AlphaFoldDB" id="A0A1I5J2P3"/>
<accession>A0A1I5J2P3</accession>
<dbReference type="Gene3D" id="3.40.50.1360">
    <property type="match status" value="1"/>
</dbReference>
<keyword evidence="2" id="KW-0238">DNA-binding</keyword>
<protein>
    <submittedName>
        <fullName evidence="6">Transcriptional regulator, DeoR family</fullName>
    </submittedName>
</protein>
<sequence length="274" mass="30975">MAKSKAKTSLEEEHSDADSKQPMKAEERRQQILSMVQSQKTVQLDHLAKELGVSRMTVHRDLDLLESRGLLRKERGGATAESSLLFESNFHFRSQTDESIKKELAQAAAELVEPGSAIMLDDSTTTLMMCDHLEQIENITVITNSLAVCERLRGSSNVQLIVTGGNYSDTHKSFSGLICEQALSQLRSDWVFMSASSVIDNRLFHQDQEIVRVKRALMAASERKALLLTSRKFKTRALTQFADLTEFDKVFIDRQLDEATKQRLNHSRIDFDLV</sequence>
<evidence type="ECO:0000256" key="3">
    <source>
        <dbReference type="ARBA" id="ARBA00023163"/>
    </source>
</evidence>
<evidence type="ECO:0000313" key="6">
    <source>
        <dbReference type="EMBL" id="SFO66903.1"/>
    </source>
</evidence>
<dbReference type="InterPro" id="IPR036388">
    <property type="entry name" value="WH-like_DNA-bd_sf"/>
</dbReference>
<gene>
    <name evidence="6" type="ORF">SAMN04488056_110162</name>
</gene>
<evidence type="ECO:0000256" key="1">
    <source>
        <dbReference type="ARBA" id="ARBA00023015"/>
    </source>
</evidence>
<dbReference type="InterPro" id="IPR018356">
    <property type="entry name" value="Tscrpt_reg_HTH_DeoR_CS"/>
</dbReference>
<feature type="region of interest" description="Disordered" evidence="4">
    <location>
        <begin position="1"/>
        <end position="28"/>
    </location>
</feature>
<organism evidence="6 7">
    <name type="scientific">Cohaesibacter marisflavi</name>
    <dbReference type="NCBI Taxonomy" id="655353"/>
    <lineage>
        <taxon>Bacteria</taxon>
        <taxon>Pseudomonadati</taxon>
        <taxon>Pseudomonadota</taxon>
        <taxon>Alphaproteobacteria</taxon>
        <taxon>Hyphomicrobiales</taxon>
        <taxon>Cohaesibacteraceae</taxon>
    </lineage>
</organism>
<keyword evidence="7" id="KW-1185">Reference proteome</keyword>
<evidence type="ECO:0000313" key="7">
    <source>
        <dbReference type="Proteomes" id="UP000199236"/>
    </source>
</evidence>
<keyword evidence="3" id="KW-0804">Transcription</keyword>
<dbReference type="InterPro" id="IPR037171">
    <property type="entry name" value="NagB/RpiA_transferase-like"/>
</dbReference>
<dbReference type="Pfam" id="PF08220">
    <property type="entry name" value="HTH_DeoR"/>
    <property type="match status" value="1"/>
</dbReference>
<dbReference type="SUPFAM" id="SSF46785">
    <property type="entry name" value="Winged helix' DNA-binding domain"/>
    <property type="match status" value="1"/>
</dbReference>
<dbReference type="GO" id="GO:0003677">
    <property type="term" value="F:DNA binding"/>
    <property type="evidence" value="ECO:0007669"/>
    <property type="project" value="UniProtKB-KW"/>
</dbReference>
<dbReference type="InterPro" id="IPR014036">
    <property type="entry name" value="DeoR-like_C"/>
</dbReference>
<evidence type="ECO:0000256" key="4">
    <source>
        <dbReference type="SAM" id="MobiDB-lite"/>
    </source>
</evidence>
<dbReference type="Proteomes" id="UP000199236">
    <property type="component" value="Unassembled WGS sequence"/>
</dbReference>
<dbReference type="SMART" id="SM00420">
    <property type="entry name" value="HTH_DEOR"/>
    <property type="match status" value="1"/>
</dbReference>
<dbReference type="SUPFAM" id="SSF100950">
    <property type="entry name" value="NagB/RpiA/CoA transferase-like"/>
    <property type="match status" value="1"/>
</dbReference>
<dbReference type="GO" id="GO:0003700">
    <property type="term" value="F:DNA-binding transcription factor activity"/>
    <property type="evidence" value="ECO:0007669"/>
    <property type="project" value="InterPro"/>
</dbReference>
<dbReference type="PANTHER" id="PTHR30363">
    <property type="entry name" value="HTH-TYPE TRANSCRIPTIONAL REGULATOR SRLR-RELATED"/>
    <property type="match status" value="1"/>
</dbReference>
<dbReference type="PANTHER" id="PTHR30363:SF44">
    <property type="entry name" value="AGA OPERON TRANSCRIPTIONAL REPRESSOR-RELATED"/>
    <property type="match status" value="1"/>
</dbReference>
<dbReference type="InterPro" id="IPR036390">
    <property type="entry name" value="WH_DNA-bd_sf"/>
</dbReference>
<dbReference type="SMART" id="SM01134">
    <property type="entry name" value="DeoRC"/>
    <property type="match status" value="1"/>
</dbReference>
<dbReference type="OrthoDB" id="31600at2"/>
<proteinExistence type="predicted"/>
<evidence type="ECO:0000259" key="5">
    <source>
        <dbReference type="PROSITE" id="PS51000"/>
    </source>
</evidence>
<name>A0A1I5J2P3_9HYPH</name>
<dbReference type="Gene3D" id="1.10.10.10">
    <property type="entry name" value="Winged helix-like DNA-binding domain superfamily/Winged helix DNA-binding domain"/>
    <property type="match status" value="1"/>
</dbReference>
<dbReference type="InterPro" id="IPR001034">
    <property type="entry name" value="DeoR_HTH"/>
</dbReference>
<dbReference type="PROSITE" id="PS00894">
    <property type="entry name" value="HTH_DEOR_1"/>
    <property type="match status" value="1"/>
</dbReference>
<dbReference type="PRINTS" id="PR00037">
    <property type="entry name" value="HTHLACR"/>
</dbReference>
<keyword evidence="1" id="KW-0805">Transcription regulation</keyword>
<feature type="compositionally biased region" description="Basic and acidic residues" evidence="4">
    <location>
        <begin position="8"/>
        <end position="28"/>
    </location>
</feature>
<dbReference type="EMBL" id="FOVR01000010">
    <property type="protein sequence ID" value="SFO66903.1"/>
    <property type="molecule type" value="Genomic_DNA"/>
</dbReference>
<dbReference type="STRING" id="655353.SAMN04488056_110162"/>
<evidence type="ECO:0000256" key="2">
    <source>
        <dbReference type="ARBA" id="ARBA00023125"/>
    </source>
</evidence>
<dbReference type="InterPro" id="IPR050313">
    <property type="entry name" value="Carb_Metab_HTH_regulators"/>
</dbReference>
<feature type="domain" description="HTH deoR-type" evidence="5">
    <location>
        <begin position="25"/>
        <end position="80"/>
    </location>
</feature>